<proteinExistence type="predicted"/>
<dbReference type="PANTHER" id="PTHR23028">
    <property type="entry name" value="ACETYLTRANSFERASE"/>
    <property type="match status" value="1"/>
</dbReference>
<name>I0K3W3_9BACT</name>
<feature type="domain" description="Acyltransferase 3" evidence="2">
    <location>
        <begin position="10"/>
        <end position="334"/>
    </location>
</feature>
<feature type="transmembrane region" description="Helical" evidence="1">
    <location>
        <begin position="248"/>
        <end position="268"/>
    </location>
</feature>
<reference evidence="3 4" key="1">
    <citation type="journal article" date="2012" name="J. Bacteriol.">
        <title>Genome Sequence of Fibrella aestuarina BUZ 2T, a Filamentous Marine Bacterium.</title>
        <authorList>
            <person name="Filippini M."/>
            <person name="Qi W."/>
            <person name="Blom J."/>
            <person name="Goesmann A."/>
            <person name="Smits T.H."/>
            <person name="Bagheri H.C."/>
        </authorList>
    </citation>
    <scope>NUCLEOTIDE SEQUENCE [LARGE SCALE GENOMIC DNA]</scope>
    <source>
        <strain evidence="4">BUZ 2T</strain>
    </source>
</reference>
<dbReference type="RefSeq" id="WP_015329916.1">
    <property type="nucleotide sequence ID" value="NC_020054.1"/>
</dbReference>
<dbReference type="KEGG" id="fae:FAES_0805"/>
<feature type="transmembrane region" description="Helical" evidence="1">
    <location>
        <begin position="195"/>
        <end position="216"/>
    </location>
</feature>
<dbReference type="InterPro" id="IPR002656">
    <property type="entry name" value="Acyl_transf_3_dom"/>
</dbReference>
<evidence type="ECO:0000256" key="1">
    <source>
        <dbReference type="SAM" id="Phobius"/>
    </source>
</evidence>
<dbReference type="GO" id="GO:0016020">
    <property type="term" value="C:membrane"/>
    <property type="evidence" value="ECO:0007669"/>
    <property type="project" value="TreeGrafter"/>
</dbReference>
<keyword evidence="1" id="KW-1133">Transmembrane helix</keyword>
<accession>I0K3W3</accession>
<protein>
    <submittedName>
        <fullName evidence="3">Acyltransferase 3</fullName>
    </submittedName>
</protein>
<dbReference type="Proteomes" id="UP000011058">
    <property type="component" value="Chromosome"/>
</dbReference>
<keyword evidence="3" id="KW-0012">Acyltransferase</keyword>
<keyword evidence="4" id="KW-1185">Reference proteome</keyword>
<feature type="transmembrane region" description="Helical" evidence="1">
    <location>
        <begin position="127"/>
        <end position="148"/>
    </location>
</feature>
<dbReference type="PANTHER" id="PTHR23028:SF53">
    <property type="entry name" value="ACYL_TRANSF_3 DOMAIN-CONTAINING PROTEIN"/>
    <property type="match status" value="1"/>
</dbReference>
<feature type="transmembrane region" description="Helical" evidence="1">
    <location>
        <begin position="316"/>
        <end position="337"/>
    </location>
</feature>
<sequence length="366" mass="42708">MENNQTLKLDYIDTIRGTAILSVLCVHCSQYGESLNGLFEVIVRQGAKGVQLFFIASAFTLFLSMWRRKGKEEKILLYFSRRFFRIAPMYWIALVYFSIQNDYWNKDDIFGFFVTNLTFTHGFFPKYFNSIVPGGWSIAVEMTFYLMVPFLFSRIKSYRSAVIFTALACSIHIFTICIIKILVPSFEIYSDYDFYFNHYIISSIPVFSFGICFFYIIKENISFEGMTTLFIISLIASVILFILKVDYLYIIISFVFVLFSVLLARGYVSCMKNVLLMYIGKVSYSLYLVHFAVLFWLEKLDLVDYGFTKSNKIDFFVRLVLVLLFSVPVAALFYKFVEVPVQKIGNKMTKHYFDKRLDGKVIKSNV</sequence>
<feature type="transmembrane region" description="Helical" evidence="1">
    <location>
        <begin position="223"/>
        <end position="242"/>
    </location>
</feature>
<keyword evidence="1" id="KW-0472">Membrane</keyword>
<dbReference type="STRING" id="1166018.FAES_0805"/>
<feature type="transmembrane region" description="Helical" evidence="1">
    <location>
        <begin position="83"/>
        <end position="99"/>
    </location>
</feature>
<dbReference type="Pfam" id="PF01757">
    <property type="entry name" value="Acyl_transf_3"/>
    <property type="match status" value="1"/>
</dbReference>
<keyword evidence="3" id="KW-0808">Transferase</keyword>
<evidence type="ECO:0000313" key="3">
    <source>
        <dbReference type="EMBL" id="CCG98816.1"/>
    </source>
</evidence>
<organism evidence="3 4">
    <name type="scientific">Fibrella aestuarina BUZ 2</name>
    <dbReference type="NCBI Taxonomy" id="1166018"/>
    <lineage>
        <taxon>Bacteria</taxon>
        <taxon>Pseudomonadati</taxon>
        <taxon>Bacteroidota</taxon>
        <taxon>Cytophagia</taxon>
        <taxon>Cytophagales</taxon>
        <taxon>Spirosomataceae</taxon>
        <taxon>Fibrella</taxon>
    </lineage>
</organism>
<feature type="transmembrane region" description="Helical" evidence="1">
    <location>
        <begin position="275"/>
        <end position="296"/>
    </location>
</feature>
<dbReference type="EMBL" id="HE796683">
    <property type="protein sequence ID" value="CCG98816.1"/>
    <property type="molecule type" value="Genomic_DNA"/>
</dbReference>
<dbReference type="GO" id="GO:0016747">
    <property type="term" value="F:acyltransferase activity, transferring groups other than amino-acyl groups"/>
    <property type="evidence" value="ECO:0007669"/>
    <property type="project" value="InterPro"/>
</dbReference>
<feature type="transmembrane region" description="Helical" evidence="1">
    <location>
        <begin position="160"/>
        <end position="183"/>
    </location>
</feature>
<dbReference type="InterPro" id="IPR050879">
    <property type="entry name" value="Acyltransferase_3"/>
</dbReference>
<dbReference type="AlphaFoldDB" id="I0K3W3"/>
<feature type="transmembrane region" description="Helical" evidence="1">
    <location>
        <begin position="42"/>
        <end position="63"/>
    </location>
</feature>
<evidence type="ECO:0000259" key="2">
    <source>
        <dbReference type="Pfam" id="PF01757"/>
    </source>
</evidence>
<dbReference type="GO" id="GO:0000271">
    <property type="term" value="P:polysaccharide biosynthetic process"/>
    <property type="evidence" value="ECO:0007669"/>
    <property type="project" value="TreeGrafter"/>
</dbReference>
<dbReference type="eggNOG" id="COG1835">
    <property type="taxonomic scope" value="Bacteria"/>
</dbReference>
<gene>
    <name evidence="3" type="ORF">FAES_0805</name>
</gene>
<keyword evidence="1" id="KW-0812">Transmembrane</keyword>
<evidence type="ECO:0000313" key="4">
    <source>
        <dbReference type="Proteomes" id="UP000011058"/>
    </source>
</evidence>
<dbReference type="OrthoDB" id="290051at2"/>
<dbReference type="HOGENOM" id="CLU_005679_2_2_10"/>
<dbReference type="PATRIC" id="fig|1166018.3.peg.2521"/>